<evidence type="ECO:0000256" key="1">
    <source>
        <dbReference type="ARBA" id="ARBA00000085"/>
    </source>
</evidence>
<evidence type="ECO:0000313" key="11">
    <source>
        <dbReference type="EMBL" id="MDQ0534622.1"/>
    </source>
</evidence>
<dbReference type="SUPFAM" id="SSF47384">
    <property type="entry name" value="Homodimeric domain of signal transducing histidine kinase"/>
    <property type="match status" value="1"/>
</dbReference>
<evidence type="ECO:0000256" key="8">
    <source>
        <dbReference type="SAM" id="Phobius"/>
    </source>
</evidence>
<evidence type="ECO:0000259" key="10">
    <source>
        <dbReference type="PROSITE" id="PS50110"/>
    </source>
</evidence>
<dbReference type="InterPro" id="IPR005467">
    <property type="entry name" value="His_kinase_dom"/>
</dbReference>
<dbReference type="PROSITE" id="PS50109">
    <property type="entry name" value="HIS_KIN"/>
    <property type="match status" value="1"/>
</dbReference>
<comment type="caution">
    <text evidence="11">The sequence shown here is derived from an EMBL/GenBank/DDBJ whole genome shotgun (WGS) entry which is preliminary data.</text>
</comment>
<dbReference type="InterPro" id="IPR003661">
    <property type="entry name" value="HisK_dim/P_dom"/>
</dbReference>
<dbReference type="SUPFAM" id="SSF55874">
    <property type="entry name" value="ATPase domain of HSP90 chaperone/DNA topoisomerase II/histidine kinase"/>
    <property type="match status" value="1"/>
</dbReference>
<dbReference type="Proteomes" id="UP001244552">
    <property type="component" value="Unassembled WGS sequence"/>
</dbReference>
<dbReference type="InterPro" id="IPR050736">
    <property type="entry name" value="Sensor_HK_Regulatory"/>
</dbReference>
<dbReference type="SUPFAM" id="SSF52172">
    <property type="entry name" value="CheY-like"/>
    <property type="match status" value="1"/>
</dbReference>
<keyword evidence="12" id="KW-1185">Reference proteome</keyword>
<dbReference type="Gene3D" id="1.10.287.130">
    <property type="match status" value="1"/>
</dbReference>
<keyword evidence="8" id="KW-0472">Membrane</keyword>
<dbReference type="CDD" id="cd18773">
    <property type="entry name" value="PDC1_HK_sensor"/>
    <property type="match status" value="1"/>
</dbReference>
<keyword evidence="6" id="KW-0902">Two-component regulatory system</keyword>
<accession>A0ABU0MMC9</accession>
<feature type="domain" description="Histidine kinase" evidence="9">
    <location>
        <begin position="337"/>
        <end position="550"/>
    </location>
</feature>
<feature type="domain" description="Response regulatory" evidence="10">
    <location>
        <begin position="577"/>
        <end position="692"/>
    </location>
</feature>
<dbReference type="PROSITE" id="PS50110">
    <property type="entry name" value="RESPONSE_REGULATORY"/>
    <property type="match status" value="1"/>
</dbReference>
<keyword evidence="8" id="KW-0812">Transmembrane</keyword>
<dbReference type="Gene3D" id="3.30.565.10">
    <property type="entry name" value="Histidine kinase-like ATPase, C-terminal domain"/>
    <property type="match status" value="1"/>
</dbReference>
<dbReference type="PRINTS" id="PR00344">
    <property type="entry name" value="BCTRLSENSOR"/>
</dbReference>
<proteinExistence type="predicted"/>
<evidence type="ECO:0000256" key="4">
    <source>
        <dbReference type="ARBA" id="ARBA00022679"/>
    </source>
</evidence>
<dbReference type="InterPro" id="IPR036890">
    <property type="entry name" value="HATPase_C_sf"/>
</dbReference>
<dbReference type="Gene3D" id="3.40.50.2300">
    <property type="match status" value="1"/>
</dbReference>
<sequence length="695" mass="75280">MRGAASAATTTIAQEVDDTLSLLDYLRVDQTFSLDNQDAFRHVAGLLIKGQRLASAIVMADPFGKVLMHTLVSDQRALPFNRSLSLYEDLRNNPRPLVSEPFVGLVQDERILAVAMPLLANGQLAGSLSATIPVWKLSALLRAQDLPEGWVIAVTDRRGAVIARSDDAAAANQRIDAAAGGEDDIRIGDFPGIGQGVAASKILSMPEWRIYCMAPAAGLDPILRNSYLIAFAWMLAALAASLGLALPPMRRLVIEARALAAFAGSPDRSATARHELFAVDELATARSALLDSERLLRELAEQQRGTEQQLRKAWSEAESARREAARAGRTKTAFLAAASHDLRQPAQSMLLFVELLKMKLRGHPAAPIVESLQQTADSLNVLLSGILDISKIDASFVRTDLTSVELASILQDIKTEFEEQAAARGLSLRVLDCDVTIRTDVLLMTRILRHLVENALKFTDKGGVLVGCRRRGQLIRIDVVDTGHGIAEEHLESIFEEFFQIENPNRDRKRGTGLGLAIVRRLAVALEHPIEVSSRPGRGSRFSVGVMEVAPQSPAARKQGIEFSPGPLPDPAGPLNPLLVIVDELYVRTAMCTVLVEWGFEVVEAASHQEAVRSLGGRRPTLVIVDQRLSDGESGNAAISAVRAQYGLDLPAVIISADLSPSAMAAAREVGATLLGKPVSLHELRKVIRRELQRS</sequence>
<dbReference type="SMART" id="SM00448">
    <property type="entry name" value="REC"/>
    <property type="match status" value="1"/>
</dbReference>
<dbReference type="PANTHER" id="PTHR43711">
    <property type="entry name" value="TWO-COMPONENT HISTIDINE KINASE"/>
    <property type="match status" value="1"/>
</dbReference>
<evidence type="ECO:0000256" key="2">
    <source>
        <dbReference type="ARBA" id="ARBA00012438"/>
    </source>
</evidence>
<dbReference type="InterPro" id="IPR004358">
    <property type="entry name" value="Sig_transdc_His_kin-like_C"/>
</dbReference>
<dbReference type="InterPro" id="IPR011006">
    <property type="entry name" value="CheY-like_superfamily"/>
</dbReference>
<dbReference type="CDD" id="cd00156">
    <property type="entry name" value="REC"/>
    <property type="match status" value="1"/>
</dbReference>
<dbReference type="CDD" id="cd00082">
    <property type="entry name" value="HisKA"/>
    <property type="match status" value="1"/>
</dbReference>
<dbReference type="Pfam" id="PF00512">
    <property type="entry name" value="HisKA"/>
    <property type="match status" value="1"/>
</dbReference>
<dbReference type="EC" id="2.7.13.3" evidence="2"/>
<dbReference type="InterPro" id="IPR036097">
    <property type="entry name" value="HisK_dim/P_sf"/>
</dbReference>
<dbReference type="InterPro" id="IPR003594">
    <property type="entry name" value="HATPase_dom"/>
</dbReference>
<dbReference type="SMART" id="SM00388">
    <property type="entry name" value="HisKA"/>
    <property type="match status" value="1"/>
</dbReference>
<keyword evidence="4" id="KW-0808">Transferase</keyword>
<keyword evidence="5 11" id="KW-0418">Kinase</keyword>
<protein>
    <recommendedName>
        <fullName evidence="2">histidine kinase</fullName>
        <ecNumber evidence="2">2.7.13.3</ecNumber>
    </recommendedName>
</protein>
<organism evidence="11 12">
    <name type="scientific">Azospirillum picis</name>
    <dbReference type="NCBI Taxonomy" id="488438"/>
    <lineage>
        <taxon>Bacteria</taxon>
        <taxon>Pseudomonadati</taxon>
        <taxon>Pseudomonadota</taxon>
        <taxon>Alphaproteobacteria</taxon>
        <taxon>Rhodospirillales</taxon>
        <taxon>Azospirillaceae</taxon>
        <taxon>Azospirillum</taxon>
    </lineage>
</organism>
<dbReference type="RefSeq" id="WP_209983663.1">
    <property type="nucleotide sequence ID" value="NZ_JAGINO010000012.1"/>
</dbReference>
<feature type="transmembrane region" description="Helical" evidence="8">
    <location>
        <begin position="227"/>
        <end position="247"/>
    </location>
</feature>
<dbReference type="PANTHER" id="PTHR43711:SF26">
    <property type="entry name" value="SENSOR HISTIDINE KINASE RCSC"/>
    <property type="match status" value="1"/>
</dbReference>
<evidence type="ECO:0000256" key="3">
    <source>
        <dbReference type="ARBA" id="ARBA00022553"/>
    </source>
</evidence>
<dbReference type="Gene3D" id="3.30.450.20">
    <property type="entry name" value="PAS domain"/>
    <property type="match status" value="1"/>
</dbReference>
<reference evidence="11 12" key="1">
    <citation type="submission" date="2023-07" db="EMBL/GenBank/DDBJ databases">
        <title>Genomic Encyclopedia of Type Strains, Phase IV (KMG-IV): sequencing the most valuable type-strain genomes for metagenomic binning, comparative biology and taxonomic classification.</title>
        <authorList>
            <person name="Goeker M."/>
        </authorList>
    </citation>
    <scope>NUCLEOTIDE SEQUENCE [LARGE SCALE GENOMIC DNA]</scope>
    <source>
        <strain evidence="11 12">DSM 19922</strain>
    </source>
</reference>
<gene>
    <name evidence="11" type="ORF">QO018_003499</name>
</gene>
<comment type="catalytic activity">
    <reaction evidence="1">
        <text>ATP + protein L-histidine = ADP + protein N-phospho-L-histidine.</text>
        <dbReference type="EC" id="2.7.13.3"/>
    </reaction>
</comment>
<keyword evidence="8" id="KW-1133">Transmembrane helix</keyword>
<dbReference type="InterPro" id="IPR001789">
    <property type="entry name" value="Sig_transdc_resp-reg_receiver"/>
</dbReference>
<evidence type="ECO:0000256" key="6">
    <source>
        <dbReference type="ARBA" id="ARBA00023012"/>
    </source>
</evidence>
<dbReference type="Pfam" id="PF00072">
    <property type="entry name" value="Response_reg"/>
    <property type="match status" value="1"/>
</dbReference>
<evidence type="ECO:0000256" key="5">
    <source>
        <dbReference type="ARBA" id="ARBA00022777"/>
    </source>
</evidence>
<dbReference type="Pfam" id="PF02518">
    <property type="entry name" value="HATPase_c"/>
    <property type="match status" value="1"/>
</dbReference>
<name>A0ABU0MMC9_9PROT</name>
<feature type="modified residue" description="4-aspartylphosphate" evidence="7">
    <location>
        <position position="626"/>
    </location>
</feature>
<dbReference type="EMBL" id="JAUSVU010000013">
    <property type="protein sequence ID" value="MDQ0534622.1"/>
    <property type="molecule type" value="Genomic_DNA"/>
</dbReference>
<evidence type="ECO:0000313" key="12">
    <source>
        <dbReference type="Proteomes" id="UP001244552"/>
    </source>
</evidence>
<dbReference type="SMART" id="SM00387">
    <property type="entry name" value="HATPase_c"/>
    <property type="match status" value="1"/>
</dbReference>
<dbReference type="GO" id="GO:0016301">
    <property type="term" value="F:kinase activity"/>
    <property type="evidence" value="ECO:0007669"/>
    <property type="project" value="UniProtKB-KW"/>
</dbReference>
<evidence type="ECO:0000256" key="7">
    <source>
        <dbReference type="PROSITE-ProRule" id="PRU00169"/>
    </source>
</evidence>
<evidence type="ECO:0000259" key="9">
    <source>
        <dbReference type="PROSITE" id="PS50109"/>
    </source>
</evidence>
<keyword evidence="3 7" id="KW-0597">Phosphoprotein</keyword>